<proteinExistence type="predicted"/>
<organism evidence="1">
    <name type="scientific">viral metagenome</name>
    <dbReference type="NCBI Taxonomy" id="1070528"/>
    <lineage>
        <taxon>unclassified sequences</taxon>
        <taxon>metagenomes</taxon>
        <taxon>organismal metagenomes</taxon>
    </lineage>
</organism>
<sequence>MTSRVLHEISEEHVAEIISAGTTTLFVNSGGGDINSALVLLHYCERNQVKVIIAGQCSSAACYLLALSRHNVEIKTHAYGVQHAPSTLRDPQNNWHGFDDCGFKAAHRQWNQDKKVYEELLDREISDLDAFTLFDYHLATLVDEGNLRKIYFGDDVC</sequence>
<evidence type="ECO:0008006" key="2">
    <source>
        <dbReference type="Google" id="ProtNLM"/>
    </source>
</evidence>
<protein>
    <recommendedName>
        <fullName evidence="2">Protease</fullName>
    </recommendedName>
</protein>
<dbReference type="EMBL" id="BDQB01000224">
    <property type="protein sequence ID" value="GBH22339.1"/>
    <property type="molecule type" value="Genomic_RNA"/>
</dbReference>
<accession>A0A2V0RAH5</accession>
<dbReference type="EMBL" id="BDQC01000144">
    <property type="protein sequence ID" value="GBH22537.1"/>
    <property type="molecule type" value="Genomic_RNA"/>
</dbReference>
<reference evidence="1" key="1">
    <citation type="submission" date="2017-04" db="EMBL/GenBank/DDBJ databases">
        <title>Unveiling RNA virosphere associated with marine microorganisms.</title>
        <authorList>
            <person name="Urayama S."/>
            <person name="Takaki Y."/>
            <person name="Nishi S."/>
            <person name="Yoshida Y."/>
            <person name="Deguchi S."/>
            <person name="Takai K."/>
            <person name="Nunoura T."/>
        </authorList>
    </citation>
    <scope>NUCLEOTIDE SEQUENCE</scope>
</reference>
<dbReference type="SUPFAM" id="SSF52096">
    <property type="entry name" value="ClpP/crotonase"/>
    <property type="match status" value="1"/>
</dbReference>
<dbReference type="InterPro" id="IPR029045">
    <property type="entry name" value="ClpP/crotonase-like_dom_sf"/>
</dbReference>
<dbReference type="AlphaFoldDB" id="A0A2V0RAH5"/>
<name>A0A2V0RAH5_9ZZZZ</name>
<evidence type="ECO:0000313" key="1">
    <source>
        <dbReference type="EMBL" id="GBH22339.1"/>
    </source>
</evidence>
<comment type="caution">
    <text evidence="1">The sequence shown here is derived from an EMBL/GenBank/DDBJ whole genome shotgun (WGS) entry which is preliminary data.</text>
</comment>
<dbReference type="Gene3D" id="3.90.226.10">
    <property type="entry name" value="2-enoyl-CoA Hydratase, Chain A, domain 1"/>
    <property type="match status" value="1"/>
</dbReference>